<dbReference type="GO" id="GO:0005525">
    <property type="term" value="F:GTP binding"/>
    <property type="evidence" value="ECO:0007669"/>
    <property type="project" value="InterPro"/>
</dbReference>
<feature type="transmembrane region" description="Helical" evidence="1">
    <location>
        <begin position="139"/>
        <end position="158"/>
    </location>
</feature>
<dbReference type="InterPro" id="IPR036543">
    <property type="entry name" value="Guanylate-bd_C_sf"/>
</dbReference>
<evidence type="ECO:0000313" key="4">
    <source>
        <dbReference type="Proteomes" id="UP000215914"/>
    </source>
</evidence>
<reference evidence="3" key="2">
    <citation type="submission" date="2017-02" db="EMBL/GenBank/DDBJ databases">
        <title>Sunflower complete genome.</title>
        <authorList>
            <person name="Langlade N."/>
            <person name="Munos S."/>
        </authorList>
    </citation>
    <scope>NUCLEOTIDE SEQUENCE [LARGE SCALE GENOMIC DNA]</scope>
    <source>
        <tissue evidence="3">Leaves</tissue>
    </source>
</reference>
<reference evidence="2" key="3">
    <citation type="submission" date="2020-06" db="EMBL/GenBank/DDBJ databases">
        <title>Helianthus annuus Genome sequencing and assembly Release 2.</title>
        <authorList>
            <person name="Gouzy J."/>
            <person name="Langlade N."/>
            <person name="Munos S."/>
        </authorList>
    </citation>
    <scope>NUCLEOTIDE SEQUENCE</scope>
    <source>
        <tissue evidence="2">Leaves</tissue>
    </source>
</reference>
<keyword evidence="1" id="KW-0472">Membrane</keyword>
<evidence type="ECO:0000313" key="2">
    <source>
        <dbReference type="EMBL" id="KAF5807921.1"/>
    </source>
</evidence>
<dbReference type="Proteomes" id="UP000215914">
    <property type="component" value="Chromosome 4"/>
</dbReference>
<evidence type="ECO:0000256" key="1">
    <source>
        <dbReference type="SAM" id="Phobius"/>
    </source>
</evidence>
<dbReference type="InParanoid" id="A0A251UUB2"/>
<keyword evidence="1" id="KW-0812">Transmembrane</keyword>
<organism evidence="3 4">
    <name type="scientific">Helianthus annuus</name>
    <name type="common">Common sunflower</name>
    <dbReference type="NCBI Taxonomy" id="4232"/>
    <lineage>
        <taxon>Eukaryota</taxon>
        <taxon>Viridiplantae</taxon>
        <taxon>Streptophyta</taxon>
        <taxon>Embryophyta</taxon>
        <taxon>Tracheophyta</taxon>
        <taxon>Spermatophyta</taxon>
        <taxon>Magnoliopsida</taxon>
        <taxon>eudicotyledons</taxon>
        <taxon>Gunneridae</taxon>
        <taxon>Pentapetalae</taxon>
        <taxon>asterids</taxon>
        <taxon>campanulids</taxon>
        <taxon>Asterales</taxon>
        <taxon>Asteraceae</taxon>
        <taxon>Asteroideae</taxon>
        <taxon>Heliantheae alliance</taxon>
        <taxon>Heliantheae</taxon>
        <taxon>Helianthus</taxon>
    </lineage>
</organism>
<evidence type="ECO:0000313" key="3">
    <source>
        <dbReference type="EMBL" id="OTG26955.1"/>
    </source>
</evidence>
<dbReference type="AlphaFoldDB" id="A0A251UUB2"/>
<keyword evidence="4" id="KW-1185">Reference proteome</keyword>
<dbReference type="GO" id="GO:0003924">
    <property type="term" value="F:GTPase activity"/>
    <property type="evidence" value="ECO:0007669"/>
    <property type="project" value="InterPro"/>
</dbReference>
<dbReference type="EMBL" id="MNCJ02000319">
    <property type="protein sequence ID" value="KAF5807921.1"/>
    <property type="molecule type" value="Genomic_DNA"/>
</dbReference>
<dbReference type="SUPFAM" id="SSF48340">
    <property type="entry name" value="Interferon-induced guanylate-binding protein 1 (GBP1), C-terminal domain"/>
    <property type="match status" value="1"/>
</dbReference>
<reference evidence="2 4" key="1">
    <citation type="journal article" date="2017" name="Nature">
        <title>The sunflower genome provides insights into oil metabolism, flowering and Asterid evolution.</title>
        <authorList>
            <person name="Badouin H."/>
            <person name="Gouzy J."/>
            <person name="Grassa C.J."/>
            <person name="Murat F."/>
            <person name="Staton S.E."/>
            <person name="Cottret L."/>
            <person name="Lelandais-Briere C."/>
            <person name="Owens G.L."/>
            <person name="Carrere S."/>
            <person name="Mayjonade B."/>
            <person name="Legrand L."/>
            <person name="Gill N."/>
            <person name="Kane N.C."/>
            <person name="Bowers J.E."/>
            <person name="Hubner S."/>
            <person name="Bellec A."/>
            <person name="Berard A."/>
            <person name="Berges H."/>
            <person name="Blanchet N."/>
            <person name="Boniface M.C."/>
            <person name="Brunel D."/>
            <person name="Catrice O."/>
            <person name="Chaidir N."/>
            <person name="Claudel C."/>
            <person name="Donnadieu C."/>
            <person name="Faraut T."/>
            <person name="Fievet G."/>
            <person name="Helmstetter N."/>
            <person name="King M."/>
            <person name="Knapp S.J."/>
            <person name="Lai Z."/>
            <person name="Le Paslier M.C."/>
            <person name="Lippi Y."/>
            <person name="Lorenzon L."/>
            <person name="Mandel J.R."/>
            <person name="Marage G."/>
            <person name="Marchand G."/>
            <person name="Marquand E."/>
            <person name="Bret-Mestries E."/>
            <person name="Morien E."/>
            <person name="Nambeesan S."/>
            <person name="Nguyen T."/>
            <person name="Pegot-Espagnet P."/>
            <person name="Pouilly N."/>
            <person name="Raftis F."/>
            <person name="Sallet E."/>
            <person name="Schiex T."/>
            <person name="Thomas J."/>
            <person name="Vandecasteele C."/>
            <person name="Vares D."/>
            <person name="Vear F."/>
            <person name="Vautrin S."/>
            <person name="Crespi M."/>
            <person name="Mangin B."/>
            <person name="Burke J.M."/>
            <person name="Salse J."/>
            <person name="Munos S."/>
            <person name="Vincourt P."/>
            <person name="Rieseberg L.H."/>
            <person name="Langlade N.B."/>
        </authorList>
    </citation>
    <scope>NUCLEOTIDE SEQUENCE [LARGE SCALE GENOMIC DNA]</scope>
    <source>
        <strain evidence="4">cv. SF193</strain>
        <tissue evidence="2">Leaves</tissue>
    </source>
</reference>
<proteinExistence type="predicted"/>
<accession>A0A251UUB2</accession>
<keyword evidence="1" id="KW-1133">Transmembrane helix</keyword>
<gene>
    <name evidence="3" type="ORF">HannXRQ_Chr04g0094761</name>
    <name evidence="2" type="ORF">HanXRQr2_Chr04g0139521</name>
</gene>
<dbReference type="EMBL" id="CM007893">
    <property type="protein sequence ID" value="OTG26955.1"/>
    <property type="molecule type" value="Genomic_DNA"/>
</dbReference>
<dbReference type="PANTHER" id="PTHR10751">
    <property type="entry name" value="GUANYLATE BINDING PROTEIN"/>
    <property type="match status" value="1"/>
</dbReference>
<name>A0A251UUB2_HELAN</name>
<sequence length="168" mass="19547">MTKVILPIHEESLQCIHEASRAESLKSFDEQHFGRHHAKKSVETLDEDIEKMFKNFMMANQYQSSKLCEALHTKCEDQMDQLQVLRLPSMAKFNAGFLQCNQSFGKECVGPSKTIYEQRMVKMMGKSKSSFIKEYNHRLFNWLVAFSLVMVIVGRFIIKFESTPTRLV</sequence>
<dbReference type="Gramene" id="mRNA:HanXRQr2_Chr04g0139521">
    <property type="protein sequence ID" value="mRNA:HanXRQr2_Chr04g0139521"/>
    <property type="gene ID" value="HanXRQr2_Chr04g0139521"/>
</dbReference>
<protein>
    <submittedName>
        <fullName evidence="2">Guanylate-binding protein domain superfamily</fullName>
    </submittedName>
    <submittedName>
        <fullName evidence="3">Putative guanylate-binding protein</fullName>
    </submittedName>
</protein>